<dbReference type="Proteomes" id="UP000021315">
    <property type="component" value="Unassembled WGS sequence"/>
</dbReference>
<reference evidence="2" key="1">
    <citation type="submission" date="2014-02" db="EMBL/GenBank/DDBJ databases">
        <title>Expanding our view of genomic diversity in Candidatus Accumulibacter clades.</title>
        <authorList>
            <person name="Skennerton C.T."/>
            <person name="Barr J.J."/>
            <person name="Slater F.R."/>
            <person name="Bond P.L."/>
            <person name="Tyson G.W."/>
        </authorList>
    </citation>
    <scope>NUCLEOTIDE SEQUENCE [LARGE SCALE GENOMIC DNA]</scope>
</reference>
<protein>
    <submittedName>
        <fullName evidence="2">Uncharacterized protein</fullName>
    </submittedName>
</protein>
<proteinExistence type="predicted"/>
<evidence type="ECO:0000256" key="1">
    <source>
        <dbReference type="SAM" id="MobiDB-lite"/>
    </source>
</evidence>
<dbReference type="AlphaFoldDB" id="A0A080M3S5"/>
<keyword evidence="3" id="KW-1185">Reference proteome</keyword>
<organism evidence="2 3">
    <name type="scientific">Candidatus Accumulibacter cognatus</name>
    <dbReference type="NCBI Taxonomy" id="2954383"/>
    <lineage>
        <taxon>Bacteria</taxon>
        <taxon>Pseudomonadati</taxon>
        <taxon>Pseudomonadota</taxon>
        <taxon>Betaproteobacteria</taxon>
        <taxon>Candidatus Accumulibacter</taxon>
    </lineage>
</organism>
<feature type="region of interest" description="Disordered" evidence="1">
    <location>
        <begin position="80"/>
        <end position="100"/>
    </location>
</feature>
<dbReference type="STRING" id="1453999.AW06_002979"/>
<accession>A0A080M3S5</accession>
<evidence type="ECO:0000313" key="3">
    <source>
        <dbReference type="Proteomes" id="UP000021315"/>
    </source>
</evidence>
<comment type="caution">
    <text evidence="2">The sequence shown here is derived from an EMBL/GenBank/DDBJ whole genome shotgun (WGS) entry which is preliminary data.</text>
</comment>
<feature type="region of interest" description="Disordered" evidence="1">
    <location>
        <begin position="1"/>
        <end position="56"/>
    </location>
</feature>
<gene>
    <name evidence="2" type="ORF">AW06_002979</name>
</gene>
<dbReference type="EMBL" id="JDST02000067">
    <property type="protein sequence ID" value="KFB75962.1"/>
    <property type="molecule type" value="Genomic_DNA"/>
</dbReference>
<sequence>MVLGGPLAATRQAFGLDPPEGLRPKSGGILKVSEKPQRLNDRPKTSSGQRLMPGGVDACVLHPTLGLTQPDGIAAQSEEKITPPIGQDQRHPLGTGERTVAPRQDMDVGSVAASQAQHPLHDFTPAIQRDGAHAPRVTATSRQSAIVAFATSPSNLDGA</sequence>
<feature type="compositionally biased region" description="Basic and acidic residues" evidence="1">
    <location>
        <begin position="32"/>
        <end position="44"/>
    </location>
</feature>
<name>A0A080M3S5_9PROT</name>
<evidence type="ECO:0000313" key="2">
    <source>
        <dbReference type="EMBL" id="KFB75962.1"/>
    </source>
</evidence>